<feature type="transmembrane region" description="Helical" evidence="1">
    <location>
        <begin position="75"/>
        <end position="96"/>
    </location>
</feature>
<keyword evidence="3" id="KW-1185">Reference proteome</keyword>
<reference evidence="2 3" key="1">
    <citation type="submission" date="2016-10" db="EMBL/GenBank/DDBJ databases">
        <title>Lutibacter sp. LPB0138, isolated from marine gastropod.</title>
        <authorList>
            <person name="Kim E."/>
            <person name="Yi H."/>
        </authorList>
    </citation>
    <scope>NUCLEOTIDE SEQUENCE [LARGE SCALE GENOMIC DNA]</scope>
    <source>
        <strain evidence="2 3">LPB0138</strain>
    </source>
</reference>
<dbReference type="EMBL" id="CP017478">
    <property type="protein sequence ID" value="AOW21580.1"/>
    <property type="molecule type" value="Genomic_DNA"/>
</dbReference>
<evidence type="ECO:0000313" key="2">
    <source>
        <dbReference type="EMBL" id="AOW21580.1"/>
    </source>
</evidence>
<dbReference type="STRING" id="1850246.LPB138_13225"/>
<feature type="transmembrane region" description="Helical" evidence="1">
    <location>
        <begin position="103"/>
        <end position="123"/>
    </location>
</feature>
<keyword evidence="1" id="KW-0472">Membrane</keyword>
<dbReference type="RefSeq" id="WP_070237740.1">
    <property type="nucleotide sequence ID" value="NZ_CP017478.1"/>
</dbReference>
<feature type="transmembrane region" description="Helical" evidence="1">
    <location>
        <begin position="36"/>
        <end position="55"/>
    </location>
</feature>
<keyword evidence="1" id="KW-0812">Transmembrane</keyword>
<evidence type="ECO:0000313" key="3">
    <source>
        <dbReference type="Proteomes" id="UP000176050"/>
    </source>
</evidence>
<dbReference type="AlphaFoldDB" id="A0A1D8PAH0"/>
<name>A0A1D8PAH0_9FLAO</name>
<gene>
    <name evidence="2" type="ORF">LPB138_13225</name>
</gene>
<protein>
    <submittedName>
        <fullName evidence="2">Short-chain dehydrogenase</fullName>
    </submittedName>
</protein>
<dbReference type="OrthoDB" id="1118259at2"/>
<keyword evidence="1" id="KW-1133">Transmembrane helix</keyword>
<sequence>MNSNSKTQKKTRIQLLHQYYSYTGFYSFIKKSLKKAIIPSILIIVGLWAFNTYVFNLNDGLKHITNTFSTPSILTIFFLSESFLGLIPPEIFIAWSKKMNEPVLMLTILATLSYIGGIVSFFIGKTSLKIKKIRTYLDGKMSKYLKNTKKWGGFLIIAGALLPLPFSITCISAGIIKYPLRGVLLFGLFRFVRFGLYGLAIYKIVE</sequence>
<feature type="transmembrane region" description="Helical" evidence="1">
    <location>
        <begin position="183"/>
        <end position="205"/>
    </location>
</feature>
<accession>A0A1D8PAH0</accession>
<dbReference type="KEGG" id="lul:LPB138_13225"/>
<organism evidence="2 3">
    <name type="scientific">Urechidicola croceus</name>
    <dbReference type="NCBI Taxonomy" id="1850246"/>
    <lineage>
        <taxon>Bacteria</taxon>
        <taxon>Pseudomonadati</taxon>
        <taxon>Bacteroidota</taxon>
        <taxon>Flavobacteriia</taxon>
        <taxon>Flavobacteriales</taxon>
        <taxon>Flavobacteriaceae</taxon>
        <taxon>Urechidicola</taxon>
    </lineage>
</organism>
<proteinExistence type="predicted"/>
<evidence type="ECO:0000256" key="1">
    <source>
        <dbReference type="SAM" id="Phobius"/>
    </source>
</evidence>
<feature type="transmembrane region" description="Helical" evidence="1">
    <location>
        <begin position="151"/>
        <end position="176"/>
    </location>
</feature>
<dbReference type="Proteomes" id="UP000176050">
    <property type="component" value="Chromosome"/>
</dbReference>